<protein>
    <submittedName>
        <fullName evidence="2">Keg1 protein</fullName>
    </submittedName>
</protein>
<name>A0AAV5S269_MAUHU</name>
<comment type="caution">
    <text evidence="2">The sequence shown here is derived from an EMBL/GenBank/DDBJ whole genome shotgun (WGS) entry which is preliminary data.</text>
</comment>
<dbReference type="AlphaFoldDB" id="A0AAV5S269"/>
<feature type="transmembrane region" description="Helical" evidence="1">
    <location>
        <begin position="174"/>
        <end position="194"/>
    </location>
</feature>
<dbReference type="EMBL" id="BTGD01000011">
    <property type="protein sequence ID" value="GMM57052.1"/>
    <property type="molecule type" value="Genomic_DNA"/>
</dbReference>
<evidence type="ECO:0000256" key="1">
    <source>
        <dbReference type="SAM" id="Phobius"/>
    </source>
</evidence>
<proteinExistence type="predicted"/>
<dbReference type="Proteomes" id="UP001377567">
    <property type="component" value="Unassembled WGS sequence"/>
</dbReference>
<keyword evidence="1" id="KW-0472">Membrane</keyword>
<sequence>MVSHIVSKLYQYYQLASSFLYVALASRWLILFPLVGVRFLPGGIHEFLMYLLLGSSLLELVWLFVFRGLKGAFRQRTVYKDVNFLYVVGVLHFHDDYEHALVLKNISYSVFIVALGVSQAYCHGTQLFKRAPNHRRKTLLWRLNTFVALPALYISEFCLLLLNLQFPNYHTTELLRAVNQVVLVIYFPVALTCYRKFIARG</sequence>
<reference evidence="2 3" key="1">
    <citation type="journal article" date="2023" name="Elife">
        <title>Identification of key yeast species and microbe-microbe interactions impacting larval growth of Drosophila in the wild.</title>
        <authorList>
            <person name="Mure A."/>
            <person name="Sugiura Y."/>
            <person name="Maeda R."/>
            <person name="Honda K."/>
            <person name="Sakurai N."/>
            <person name="Takahashi Y."/>
            <person name="Watada M."/>
            <person name="Katoh T."/>
            <person name="Gotoh A."/>
            <person name="Gotoh Y."/>
            <person name="Taniguchi I."/>
            <person name="Nakamura K."/>
            <person name="Hayashi T."/>
            <person name="Katayama T."/>
            <person name="Uemura T."/>
            <person name="Hattori Y."/>
        </authorList>
    </citation>
    <scope>NUCLEOTIDE SEQUENCE [LARGE SCALE GENOMIC DNA]</scope>
    <source>
        <strain evidence="2 3">KH-74</strain>
    </source>
</reference>
<gene>
    <name evidence="2" type="ORF">DAKH74_036680</name>
</gene>
<accession>A0AAV5S269</accession>
<feature type="transmembrane region" description="Helical" evidence="1">
    <location>
        <begin position="12"/>
        <end position="35"/>
    </location>
</feature>
<organism evidence="2 3">
    <name type="scientific">Maudiozyma humilis</name>
    <name type="common">Sour dough yeast</name>
    <name type="synonym">Kazachstania humilis</name>
    <dbReference type="NCBI Taxonomy" id="51915"/>
    <lineage>
        <taxon>Eukaryota</taxon>
        <taxon>Fungi</taxon>
        <taxon>Dikarya</taxon>
        <taxon>Ascomycota</taxon>
        <taxon>Saccharomycotina</taxon>
        <taxon>Saccharomycetes</taxon>
        <taxon>Saccharomycetales</taxon>
        <taxon>Saccharomycetaceae</taxon>
        <taxon>Maudiozyma</taxon>
    </lineage>
</organism>
<keyword evidence="1" id="KW-0812">Transmembrane</keyword>
<evidence type="ECO:0000313" key="3">
    <source>
        <dbReference type="Proteomes" id="UP001377567"/>
    </source>
</evidence>
<feature type="transmembrane region" description="Helical" evidence="1">
    <location>
        <begin position="140"/>
        <end position="162"/>
    </location>
</feature>
<keyword evidence="3" id="KW-1185">Reference proteome</keyword>
<evidence type="ECO:0000313" key="2">
    <source>
        <dbReference type="EMBL" id="GMM57052.1"/>
    </source>
</evidence>
<feature type="transmembrane region" description="Helical" evidence="1">
    <location>
        <begin position="47"/>
        <end position="66"/>
    </location>
</feature>
<keyword evidence="1" id="KW-1133">Transmembrane helix</keyword>